<keyword evidence="1" id="KW-0233">DNA recombination</keyword>
<protein>
    <submittedName>
        <fullName evidence="3">Tyrosine-type recombinase/integrase</fullName>
    </submittedName>
</protein>
<dbReference type="Gene3D" id="1.10.443.10">
    <property type="entry name" value="Intergrase catalytic core"/>
    <property type="match status" value="1"/>
</dbReference>
<dbReference type="InterPro" id="IPR011010">
    <property type="entry name" value="DNA_brk_join_enz"/>
</dbReference>
<accession>A0ABU8V4S2</accession>
<dbReference type="SUPFAM" id="SSF56349">
    <property type="entry name" value="DNA breaking-rejoining enzymes"/>
    <property type="match status" value="1"/>
</dbReference>
<dbReference type="Proteomes" id="UP001224516">
    <property type="component" value="Unassembled WGS sequence"/>
</dbReference>
<dbReference type="RefSeq" id="WP_307910897.1">
    <property type="nucleotide sequence ID" value="NZ_JAVFJF020000035.1"/>
</dbReference>
<dbReference type="Pfam" id="PF00589">
    <property type="entry name" value="Phage_integrase"/>
    <property type="match status" value="1"/>
</dbReference>
<sequence length="445" mass="50181">MQPILVVDELDGTSRIVPEVVSFMQALLGRGDSFSKMRGIANTLALLHDYMTIPLSSKPVTPEALPEVVAGFLRKRRQGTSGHDGLTWTPVKRETVERDRSYLRQFSEFCASRFGYFPLVPLRAACSFEEEGRSYRAVMRFLSKRNNMLLGHLAGKSPKPTQMAAIGIKEPVARRRSNGKTFMSPAMIEDLILATPSIIQRMVFIQAAFGGQRLSEILNMWRCDVLPGRYRPTLFPDDKASDIPLVVLAHPSQSRYIGETRPGSIDRLQHLALIYGLQPRNLMEDVDPLKSGWKGVLFDNDDLLISQVFWADRAWARMYYELFQQLREHVLPLVAESIRNSHPYLIINDSPSRDEFGQPMKISNIRKAFGRACARIGIDVSRLHKGIHGLRHSYKARLEHMGLTAEEIRTAMHHISISSQQNYGQSAARLNERLTLVTGNAGVTA</sequence>
<gene>
    <name evidence="3" type="ORF">QCL97_015280</name>
</gene>
<reference evidence="3 4" key="1">
    <citation type="submission" date="2023-12" db="EMBL/GenBank/DDBJ databases">
        <title>Evaluation and characterization of a potential secondary metabolite violacein from indigenous Chromobacterium amazonense SAM215.</title>
        <authorList>
            <person name="Tarafdar M.R."/>
            <person name="Abedin S.M."/>
            <person name="Atiqua A."/>
            <person name="Saha A."/>
            <person name="Khan S.N."/>
        </authorList>
    </citation>
    <scope>NUCLEOTIDE SEQUENCE [LARGE SCALE GENOMIC DNA]</scope>
    <source>
        <strain evidence="3 4">SAM215</strain>
    </source>
</reference>
<evidence type="ECO:0000313" key="4">
    <source>
        <dbReference type="Proteomes" id="UP001224516"/>
    </source>
</evidence>
<name>A0ABU8V4S2_9NEIS</name>
<proteinExistence type="predicted"/>
<keyword evidence="4" id="KW-1185">Reference proteome</keyword>
<comment type="caution">
    <text evidence="3">The sequence shown here is derived from an EMBL/GenBank/DDBJ whole genome shotgun (WGS) entry which is preliminary data.</text>
</comment>
<dbReference type="InterPro" id="IPR002104">
    <property type="entry name" value="Integrase_catalytic"/>
</dbReference>
<dbReference type="InterPro" id="IPR013762">
    <property type="entry name" value="Integrase-like_cat_sf"/>
</dbReference>
<evidence type="ECO:0000313" key="3">
    <source>
        <dbReference type="EMBL" id="MEJ8676096.1"/>
    </source>
</evidence>
<evidence type="ECO:0000259" key="2">
    <source>
        <dbReference type="Pfam" id="PF00589"/>
    </source>
</evidence>
<dbReference type="EMBL" id="JAVFJF020000035">
    <property type="protein sequence ID" value="MEJ8676096.1"/>
    <property type="molecule type" value="Genomic_DNA"/>
</dbReference>
<evidence type="ECO:0000256" key="1">
    <source>
        <dbReference type="ARBA" id="ARBA00023172"/>
    </source>
</evidence>
<feature type="domain" description="Tyr recombinase" evidence="2">
    <location>
        <begin position="335"/>
        <end position="427"/>
    </location>
</feature>
<organism evidence="3 4">
    <name type="scientific">Chromobacterium amazonense</name>
    <dbReference type="NCBI Taxonomy" id="1382803"/>
    <lineage>
        <taxon>Bacteria</taxon>
        <taxon>Pseudomonadati</taxon>
        <taxon>Pseudomonadota</taxon>
        <taxon>Betaproteobacteria</taxon>
        <taxon>Neisseriales</taxon>
        <taxon>Chromobacteriaceae</taxon>
        <taxon>Chromobacterium</taxon>
    </lineage>
</organism>